<feature type="compositionally biased region" description="Low complexity" evidence="1">
    <location>
        <begin position="777"/>
        <end position="796"/>
    </location>
</feature>
<evidence type="ECO:0000313" key="3">
    <source>
        <dbReference type="Proteomes" id="UP000603940"/>
    </source>
</evidence>
<gene>
    <name evidence="2" type="ORF">IBL25_08890</name>
</gene>
<keyword evidence="3" id="KW-1185">Reference proteome</keyword>
<sequence length="796" mass="84647">MRDAPFFRTNPAATGSPARPGPGAAAASQGPQVDLPERSRGVAAQIVDNIIRQRLRIGNPNDPVEVARGLRQLFPGEARELEAEAAGLPTPLEIAAAPNVRAVESMATSAEMAQAEQAVDRDLLALSTDHRLGDITQEISGWWNSIRGILAEGQSAAALALDPRARDRLLGARRQLGEYSRLARMIGALSPDSNSSYRRLGSDLDEAASLLLVLAGENLAGRSLGNLRVLPSIAASDLQARRDGVIAGLRAMLQNTEGTSSSDGFPWAMEGYRKFMQQIEASGHLDLRALLDEATLGRALDGLVEQAARNDAAGLRALGATAELSTQQLHWLLNLGGKVASAPGLAQFLKALQLFLDSFTTSAAGHRLFYITRPLIAQRARASMGQNSAVAQRMTRLASLRTQFAARADCFLGCNCDAKDVLLQIMVDKILHDLDRAMDLYISGHDIEGKGEPEWRAAAYGLLAYVLATALRGRTILKAGAINVAPIRIIAGIGRRRTGPTTGATSAALIRLLTKVGRLLGEGKIDKVTHRPLPGTPEPMLQAMEDELCLQSLAQQRLASVIATMSFGCVPQEHVSSALSEMIGDALELIRGRGAQTCSPPEIGLPDIPPLSAQRSARALELIRGEAFRAAGSLAGINTDTSAIAKAVDRVGAASIDAAQHVGPARKAIEKLADDFSRMQNNSTTIARLIEELRNCVCRIADNTDISTIARAADQVGTAGADVARHLGPARDAIEQLANDFSRMRSKNTTIAKLIEELRDGVHRIAENRDETNGQASSSTGTSPPTRSGGPPKKSS</sequence>
<accession>A0ABR7R5L4</accession>
<evidence type="ECO:0000256" key="1">
    <source>
        <dbReference type="SAM" id="MobiDB-lite"/>
    </source>
</evidence>
<dbReference type="RefSeq" id="WP_187778197.1">
    <property type="nucleotide sequence ID" value="NZ_JACTUZ010000026.1"/>
</dbReference>
<dbReference type="SUPFAM" id="SSF58104">
    <property type="entry name" value="Methyl-accepting chemotaxis protein (MCP) signaling domain"/>
    <property type="match status" value="1"/>
</dbReference>
<proteinExistence type="predicted"/>
<evidence type="ECO:0000313" key="2">
    <source>
        <dbReference type="EMBL" id="MBC9177054.1"/>
    </source>
</evidence>
<protein>
    <recommendedName>
        <fullName evidence="4">Methyl-accepting chemotaxis protein</fullName>
    </recommendedName>
</protein>
<dbReference type="Proteomes" id="UP000603940">
    <property type="component" value="Unassembled WGS sequence"/>
</dbReference>
<reference evidence="2 3" key="1">
    <citation type="journal article" date="2009" name="Int. J. Syst. Evol. Microbiol.">
        <title>Transfer of Teichococcus ludipueritiae and Muricoccus roseus to the genus Roseomonas, as Roseomonas ludipueritiae comb. nov. and Roseomonas rosea comb. nov., respectively, and emended description of the genus Roseomonas.</title>
        <authorList>
            <person name="Sanchez-Porro C."/>
            <person name="Gallego V."/>
            <person name="Busse H.J."/>
            <person name="Kampfer P."/>
            <person name="Ventosa A."/>
        </authorList>
    </citation>
    <scope>NUCLEOTIDE SEQUENCE [LARGE SCALE GENOMIC DNA]</scope>
    <source>
        <strain evidence="2 3">DSM 14915</strain>
    </source>
</reference>
<feature type="region of interest" description="Disordered" evidence="1">
    <location>
        <begin position="765"/>
        <end position="796"/>
    </location>
</feature>
<name>A0ABR7R5L4_9PROT</name>
<evidence type="ECO:0008006" key="4">
    <source>
        <dbReference type="Google" id="ProtNLM"/>
    </source>
</evidence>
<comment type="caution">
    <text evidence="2">The sequence shown here is derived from an EMBL/GenBank/DDBJ whole genome shotgun (WGS) entry which is preliminary data.</text>
</comment>
<feature type="compositionally biased region" description="Low complexity" evidence="1">
    <location>
        <begin position="11"/>
        <end position="32"/>
    </location>
</feature>
<organism evidence="2 3">
    <name type="scientific">Pseudoroseomonas ludipueritiae</name>
    <dbReference type="NCBI Taxonomy" id="198093"/>
    <lineage>
        <taxon>Bacteria</taxon>
        <taxon>Pseudomonadati</taxon>
        <taxon>Pseudomonadota</taxon>
        <taxon>Alphaproteobacteria</taxon>
        <taxon>Acetobacterales</taxon>
        <taxon>Acetobacteraceae</taxon>
        <taxon>Pseudoroseomonas</taxon>
    </lineage>
</organism>
<feature type="region of interest" description="Disordered" evidence="1">
    <location>
        <begin position="1"/>
        <end position="35"/>
    </location>
</feature>
<dbReference type="EMBL" id="JACTUZ010000026">
    <property type="protein sequence ID" value="MBC9177054.1"/>
    <property type="molecule type" value="Genomic_DNA"/>
</dbReference>
<dbReference type="Gene3D" id="1.10.287.950">
    <property type="entry name" value="Methyl-accepting chemotaxis protein"/>
    <property type="match status" value="1"/>
</dbReference>